<dbReference type="EMBL" id="LXQA010223202">
    <property type="protein sequence ID" value="MCI35422.1"/>
    <property type="molecule type" value="Genomic_DNA"/>
</dbReference>
<proteinExistence type="predicted"/>
<dbReference type="AlphaFoldDB" id="A0A392RH18"/>
<dbReference type="Proteomes" id="UP000265520">
    <property type="component" value="Unassembled WGS sequence"/>
</dbReference>
<evidence type="ECO:0000313" key="2">
    <source>
        <dbReference type="Proteomes" id="UP000265520"/>
    </source>
</evidence>
<comment type="caution">
    <text evidence="1">The sequence shown here is derived from an EMBL/GenBank/DDBJ whole genome shotgun (WGS) entry which is preliminary data.</text>
</comment>
<reference evidence="1 2" key="1">
    <citation type="journal article" date="2018" name="Front. Plant Sci.">
        <title>Red Clover (Trifolium pratense) and Zigzag Clover (T. medium) - A Picture of Genomic Similarities and Differences.</title>
        <authorList>
            <person name="Dluhosova J."/>
            <person name="Istvanek J."/>
            <person name="Nedelnik J."/>
            <person name="Repkova J."/>
        </authorList>
    </citation>
    <scope>NUCLEOTIDE SEQUENCE [LARGE SCALE GENOMIC DNA]</scope>
    <source>
        <strain evidence="2">cv. 10/8</strain>
        <tissue evidence="1">Leaf</tissue>
    </source>
</reference>
<protein>
    <submittedName>
        <fullName evidence="1">Uncharacterized protein</fullName>
    </submittedName>
</protein>
<organism evidence="1 2">
    <name type="scientific">Trifolium medium</name>
    <dbReference type="NCBI Taxonomy" id="97028"/>
    <lineage>
        <taxon>Eukaryota</taxon>
        <taxon>Viridiplantae</taxon>
        <taxon>Streptophyta</taxon>
        <taxon>Embryophyta</taxon>
        <taxon>Tracheophyta</taxon>
        <taxon>Spermatophyta</taxon>
        <taxon>Magnoliopsida</taxon>
        <taxon>eudicotyledons</taxon>
        <taxon>Gunneridae</taxon>
        <taxon>Pentapetalae</taxon>
        <taxon>rosids</taxon>
        <taxon>fabids</taxon>
        <taxon>Fabales</taxon>
        <taxon>Fabaceae</taxon>
        <taxon>Papilionoideae</taxon>
        <taxon>50 kb inversion clade</taxon>
        <taxon>NPAAA clade</taxon>
        <taxon>Hologalegina</taxon>
        <taxon>IRL clade</taxon>
        <taxon>Trifolieae</taxon>
        <taxon>Trifolium</taxon>
    </lineage>
</organism>
<accession>A0A392RH18</accession>
<name>A0A392RH18_9FABA</name>
<feature type="non-terminal residue" evidence="1">
    <location>
        <position position="1"/>
    </location>
</feature>
<evidence type="ECO:0000313" key="1">
    <source>
        <dbReference type="EMBL" id="MCI35422.1"/>
    </source>
</evidence>
<keyword evidence="2" id="KW-1185">Reference proteome</keyword>
<sequence>ATYSVLELIAVGGLLMLGRNVSGCRATCFKPTFSSDLLVSIISCYGSGSGSLGL</sequence>